<feature type="transmembrane region" description="Helical" evidence="6">
    <location>
        <begin position="102"/>
        <end position="124"/>
    </location>
</feature>
<dbReference type="AlphaFoldDB" id="A0A6J7CMF1"/>
<evidence type="ECO:0000256" key="1">
    <source>
        <dbReference type="ARBA" id="ARBA00004651"/>
    </source>
</evidence>
<name>A0A6J7CMF1_9ZZZZ</name>
<dbReference type="PANTHER" id="PTHR30250">
    <property type="entry name" value="PST FAMILY PREDICTED COLANIC ACID TRANSPORTER"/>
    <property type="match status" value="1"/>
</dbReference>
<evidence type="ECO:0000256" key="2">
    <source>
        <dbReference type="ARBA" id="ARBA00022475"/>
    </source>
</evidence>
<evidence type="ECO:0000256" key="4">
    <source>
        <dbReference type="ARBA" id="ARBA00022989"/>
    </source>
</evidence>
<keyword evidence="3 6" id="KW-0812">Transmembrane</keyword>
<feature type="transmembrane region" description="Helical" evidence="6">
    <location>
        <begin position="273"/>
        <end position="295"/>
    </location>
</feature>
<dbReference type="InterPro" id="IPR050833">
    <property type="entry name" value="Poly_Biosynth_Transport"/>
</dbReference>
<feature type="transmembrane region" description="Helical" evidence="6">
    <location>
        <begin position="315"/>
        <end position="333"/>
    </location>
</feature>
<feature type="transmembrane region" description="Helical" evidence="6">
    <location>
        <begin position="196"/>
        <end position="217"/>
    </location>
</feature>
<evidence type="ECO:0000256" key="5">
    <source>
        <dbReference type="ARBA" id="ARBA00023136"/>
    </source>
</evidence>
<comment type="subcellular location">
    <subcellularLocation>
        <location evidence="1">Cell membrane</location>
        <topology evidence="1">Multi-pass membrane protein</topology>
    </subcellularLocation>
</comment>
<feature type="transmembrane region" description="Helical" evidence="6">
    <location>
        <begin position="353"/>
        <end position="374"/>
    </location>
</feature>
<feature type="transmembrane region" description="Helical" evidence="6">
    <location>
        <begin position="238"/>
        <end position="261"/>
    </location>
</feature>
<proteinExistence type="predicted"/>
<sequence>MPPGNRWPGPLKPIVARLSGADTRYAAILAGAMIATNLVALITTVAFGRLLHVEGYGELAAILSTFIILSVPGAALQVATAREGSLGHLGEGRQFATTLRRWTITLAFVTLLVTAVSIMLRQPLATIIGVGKDQEWAAAFVPPAACVWILLSIQRGALQATRAYPAVGLSMVAEQVARLVLGAGIAFVVVKSFKVTGAYLGTPLAMLTMSVILGFVLSRRLGKHEKARVAHGLRRLTADAWVAIVGLALIAVLQNVDVIVAQHRLHGTNAGSYAAAAVAAKVVVWVAIGIGFYLLPEAARRHALGQDARPVLRKAMIMTGAVAAPCLIVYAVVPKLLLELAFGDKYSQGAEALFDLGIAMAFLSVCYLSVQLLLAMREVKFLWFLAAVAIIEPAALLFGPGGDSVVGFARTVLVVQVIAATGAFAAAWHASAPPKGGAHLVADADVAAVGGLGSSTTQVPNRANSL</sequence>
<dbReference type="InterPro" id="IPR002797">
    <property type="entry name" value="Polysacc_synth"/>
</dbReference>
<feature type="transmembrane region" description="Helical" evidence="6">
    <location>
        <begin position="166"/>
        <end position="190"/>
    </location>
</feature>
<keyword evidence="2" id="KW-1003">Cell membrane</keyword>
<reference evidence="7" key="1">
    <citation type="submission" date="2020-05" db="EMBL/GenBank/DDBJ databases">
        <authorList>
            <person name="Chiriac C."/>
            <person name="Salcher M."/>
            <person name="Ghai R."/>
            <person name="Kavagutti S V."/>
        </authorList>
    </citation>
    <scope>NUCLEOTIDE SEQUENCE</scope>
</reference>
<dbReference type="Pfam" id="PF01943">
    <property type="entry name" value="Polysacc_synt"/>
    <property type="match status" value="1"/>
</dbReference>
<keyword evidence="4 6" id="KW-1133">Transmembrane helix</keyword>
<keyword evidence="5 6" id="KW-0472">Membrane</keyword>
<organism evidence="7">
    <name type="scientific">freshwater metagenome</name>
    <dbReference type="NCBI Taxonomy" id="449393"/>
    <lineage>
        <taxon>unclassified sequences</taxon>
        <taxon>metagenomes</taxon>
        <taxon>ecological metagenomes</taxon>
    </lineage>
</organism>
<feature type="transmembrane region" description="Helical" evidence="6">
    <location>
        <begin position="381"/>
        <end position="399"/>
    </location>
</feature>
<dbReference type="EMBL" id="CAFBLU010000001">
    <property type="protein sequence ID" value="CAB4858976.1"/>
    <property type="molecule type" value="Genomic_DNA"/>
</dbReference>
<feature type="transmembrane region" description="Helical" evidence="6">
    <location>
        <begin position="25"/>
        <end position="47"/>
    </location>
</feature>
<protein>
    <submittedName>
        <fullName evidence="7">Unannotated protein</fullName>
    </submittedName>
</protein>
<evidence type="ECO:0000313" key="7">
    <source>
        <dbReference type="EMBL" id="CAB4858976.1"/>
    </source>
</evidence>
<feature type="transmembrane region" description="Helical" evidence="6">
    <location>
        <begin position="59"/>
        <end position="81"/>
    </location>
</feature>
<feature type="transmembrane region" description="Helical" evidence="6">
    <location>
        <begin position="136"/>
        <end position="154"/>
    </location>
</feature>
<dbReference type="PANTHER" id="PTHR30250:SF28">
    <property type="entry name" value="POLYSACCHARIDE BIOSYNTHESIS PROTEIN"/>
    <property type="match status" value="1"/>
</dbReference>
<evidence type="ECO:0000256" key="3">
    <source>
        <dbReference type="ARBA" id="ARBA00022692"/>
    </source>
</evidence>
<feature type="transmembrane region" description="Helical" evidence="6">
    <location>
        <begin position="405"/>
        <end position="428"/>
    </location>
</feature>
<dbReference type="GO" id="GO:0005886">
    <property type="term" value="C:plasma membrane"/>
    <property type="evidence" value="ECO:0007669"/>
    <property type="project" value="UniProtKB-SubCell"/>
</dbReference>
<gene>
    <name evidence="7" type="ORF">UFOPK3444_00067</name>
</gene>
<accession>A0A6J7CMF1</accession>
<evidence type="ECO:0000256" key="6">
    <source>
        <dbReference type="SAM" id="Phobius"/>
    </source>
</evidence>